<proteinExistence type="predicted"/>
<dbReference type="AlphaFoldDB" id="A0A498RFA3"/>
<gene>
    <name evidence="2" type="ORF">LUCI_4785</name>
</gene>
<dbReference type="EMBL" id="UPPP01000127">
    <property type="protein sequence ID" value="VBB09490.1"/>
    <property type="molecule type" value="Genomic_DNA"/>
</dbReference>
<reference evidence="2 3" key="1">
    <citation type="submission" date="2018-06" db="EMBL/GenBank/DDBJ databases">
        <authorList>
            <person name="Strepis N."/>
        </authorList>
    </citation>
    <scope>NUCLEOTIDE SEQUENCE [LARGE SCALE GENOMIC DNA]</scope>
    <source>
        <strain evidence="2">LUCI</strain>
    </source>
</reference>
<accession>A0A498RFA3</accession>
<sequence>MSFAACGYGPGCNGVRWILIIIAILVLFYPFFDSNSFCI</sequence>
<name>A0A498RFA3_9FIRM</name>
<evidence type="ECO:0000313" key="2">
    <source>
        <dbReference type="EMBL" id="VBB09490.1"/>
    </source>
</evidence>
<keyword evidence="1" id="KW-0812">Transmembrane</keyword>
<dbReference type="Proteomes" id="UP000277811">
    <property type="component" value="Unassembled WGS sequence"/>
</dbReference>
<keyword evidence="1" id="KW-1133">Transmembrane helix</keyword>
<keyword evidence="1" id="KW-0472">Membrane</keyword>
<organism evidence="2 3">
    <name type="scientific">Lucifera butyrica</name>
    <dbReference type="NCBI Taxonomy" id="1351585"/>
    <lineage>
        <taxon>Bacteria</taxon>
        <taxon>Bacillati</taxon>
        <taxon>Bacillota</taxon>
        <taxon>Negativicutes</taxon>
        <taxon>Veillonellales</taxon>
        <taxon>Veillonellaceae</taxon>
        <taxon>Lucifera</taxon>
    </lineage>
</organism>
<keyword evidence="3" id="KW-1185">Reference proteome</keyword>
<protein>
    <submittedName>
        <fullName evidence="2">Uncharacterized protein</fullName>
    </submittedName>
</protein>
<evidence type="ECO:0000256" key="1">
    <source>
        <dbReference type="SAM" id="Phobius"/>
    </source>
</evidence>
<feature type="transmembrane region" description="Helical" evidence="1">
    <location>
        <begin position="15"/>
        <end position="32"/>
    </location>
</feature>
<evidence type="ECO:0000313" key="3">
    <source>
        <dbReference type="Proteomes" id="UP000277811"/>
    </source>
</evidence>